<dbReference type="SUPFAM" id="SSF52413">
    <property type="entry name" value="UDP-glucose/GDP-mannose dehydrogenase C-terminal domain"/>
    <property type="match status" value="1"/>
</dbReference>
<sequence>MKVSVIGTGYVGLVTGVCLAEVGNNVTCLDIDEEKINMLQLGKSPIYESGIEEMMEKNLHENRLSFTTSYSTACERADVIILAVGTPSNPNGSANLLYLQKAAENIGKHLIKDGTIIVTKSTVPVGTNNKVKQWIQQSLTEPIFFEVASNPEFLREGSAIQDTFEADRIVIGTESRYGTHVLKELYSPFQIPTLQTSLESAEMIKYASNAFLATKISFINEIANLCEKLDADIEDVAKGMGMDQRIGPQFLKAGIGYGGSCFPKDTNALVQIAGDIEHRFELLESVIRVNSSQQIKLIGKALDHFGSLKGKKAAILGLAFKPNTDDIRESAAIEVIKTLLHYGATVNAYDPVAIPNMKRLYPESAEIQYTSTAYEAIANADMIFILTDWEEIKELNLPTIAELEKKPVLFDGRNCFDLRTIQKSGLTYHSIGRQILTGARQDPKFVEYGDGFEN</sequence>
<comment type="similarity">
    <text evidence="2 7">Belongs to the UDP-glucose/GDP-mannose dehydrogenase family.</text>
</comment>
<dbReference type="PIRSF" id="PIRSF000124">
    <property type="entry name" value="UDPglc_GDPman_dh"/>
    <property type="match status" value="1"/>
</dbReference>
<evidence type="ECO:0000256" key="1">
    <source>
        <dbReference type="ARBA" id="ARBA00004701"/>
    </source>
</evidence>
<protein>
    <recommendedName>
        <fullName evidence="3 7">UDP-glucose 6-dehydrogenase</fullName>
        <ecNumber evidence="3 7">1.1.1.22</ecNumber>
    </recommendedName>
</protein>
<dbReference type="EC" id="1.1.1.22" evidence="3 7"/>
<dbReference type="Pfam" id="PF00984">
    <property type="entry name" value="UDPG_MGDP_dh"/>
    <property type="match status" value="1"/>
</dbReference>
<dbReference type="InterPro" id="IPR036291">
    <property type="entry name" value="NAD(P)-bd_dom_sf"/>
</dbReference>
<dbReference type="SUPFAM" id="SSF51735">
    <property type="entry name" value="NAD(P)-binding Rossmann-fold domains"/>
    <property type="match status" value="1"/>
</dbReference>
<dbReference type="InterPro" id="IPR028357">
    <property type="entry name" value="UDPglc_DH_bac"/>
</dbReference>
<dbReference type="RefSeq" id="WP_205170983.1">
    <property type="nucleotide sequence ID" value="NZ_JAFBDZ010000002.1"/>
</dbReference>
<keyword evidence="10" id="KW-1185">Reference proteome</keyword>
<keyword evidence="5 7" id="KW-0520">NAD</keyword>
<dbReference type="Gene3D" id="1.20.5.100">
    <property type="entry name" value="Cytochrome c1, transmembrane anchor, C-terminal"/>
    <property type="match status" value="1"/>
</dbReference>
<evidence type="ECO:0000256" key="2">
    <source>
        <dbReference type="ARBA" id="ARBA00006601"/>
    </source>
</evidence>
<evidence type="ECO:0000259" key="8">
    <source>
        <dbReference type="SMART" id="SM00984"/>
    </source>
</evidence>
<dbReference type="NCBIfam" id="TIGR03026">
    <property type="entry name" value="NDP-sugDHase"/>
    <property type="match status" value="1"/>
</dbReference>
<dbReference type="InterPro" id="IPR014027">
    <property type="entry name" value="UDP-Glc/GDP-Man_DH_C"/>
</dbReference>
<comment type="pathway">
    <text evidence="1">Nucleotide-sugar biosynthesis; UDP-alpha-D-glucuronate biosynthesis; UDP-alpha-D-glucuronate from UDP-alpha-D-glucose: step 1/1.</text>
</comment>
<evidence type="ECO:0000256" key="5">
    <source>
        <dbReference type="ARBA" id="ARBA00023027"/>
    </source>
</evidence>
<reference evidence="9 10" key="1">
    <citation type="submission" date="2021-01" db="EMBL/GenBank/DDBJ databases">
        <title>Genomic Encyclopedia of Type Strains, Phase IV (KMG-IV): sequencing the most valuable type-strain genomes for metagenomic binning, comparative biology and taxonomic classification.</title>
        <authorList>
            <person name="Goeker M."/>
        </authorList>
    </citation>
    <scope>NUCLEOTIDE SEQUENCE [LARGE SCALE GENOMIC DNA]</scope>
    <source>
        <strain evidence="9 10">DSM 24834</strain>
    </source>
</reference>
<dbReference type="PANTHER" id="PTHR43750:SF4">
    <property type="entry name" value="UDP-GLUCOSE 6-DEHYDROGENASE YWQF"/>
    <property type="match status" value="1"/>
</dbReference>
<dbReference type="InterPro" id="IPR008927">
    <property type="entry name" value="6-PGluconate_DH-like_C_sf"/>
</dbReference>
<gene>
    <name evidence="9" type="ORF">JOC86_001865</name>
</gene>
<evidence type="ECO:0000256" key="3">
    <source>
        <dbReference type="ARBA" id="ARBA00012954"/>
    </source>
</evidence>
<dbReference type="Gene3D" id="3.40.50.720">
    <property type="entry name" value="NAD(P)-binding Rossmann-like Domain"/>
    <property type="match status" value="2"/>
</dbReference>
<dbReference type="GO" id="GO:0003979">
    <property type="term" value="F:UDP-glucose 6-dehydrogenase activity"/>
    <property type="evidence" value="ECO:0007669"/>
    <property type="project" value="UniProtKB-EC"/>
</dbReference>
<dbReference type="InterPro" id="IPR001732">
    <property type="entry name" value="UDP-Glc/GDP-Man_DH_N"/>
</dbReference>
<organism evidence="9 10">
    <name type="scientific">Rossellomorea pakistanensis</name>
    <dbReference type="NCBI Taxonomy" id="992288"/>
    <lineage>
        <taxon>Bacteria</taxon>
        <taxon>Bacillati</taxon>
        <taxon>Bacillota</taxon>
        <taxon>Bacilli</taxon>
        <taxon>Bacillales</taxon>
        <taxon>Bacillaceae</taxon>
        <taxon>Rossellomorea</taxon>
    </lineage>
</organism>
<dbReference type="PIRSF" id="PIRSF500134">
    <property type="entry name" value="UDPglc_DH_bac"/>
    <property type="match status" value="1"/>
</dbReference>
<dbReference type="InterPro" id="IPR014026">
    <property type="entry name" value="UDP-Glc/GDP-Man_DH_dimer"/>
</dbReference>
<accession>A0ABS2NBW0</accession>
<evidence type="ECO:0000313" key="9">
    <source>
        <dbReference type="EMBL" id="MBM7585323.1"/>
    </source>
</evidence>
<dbReference type="SMART" id="SM00984">
    <property type="entry name" value="UDPG_MGDP_dh_C"/>
    <property type="match status" value="1"/>
</dbReference>
<dbReference type="Proteomes" id="UP001646157">
    <property type="component" value="Unassembled WGS sequence"/>
</dbReference>
<evidence type="ECO:0000256" key="7">
    <source>
        <dbReference type="PIRNR" id="PIRNR000124"/>
    </source>
</evidence>
<dbReference type="SUPFAM" id="SSF48179">
    <property type="entry name" value="6-phosphogluconate dehydrogenase C-terminal domain-like"/>
    <property type="match status" value="1"/>
</dbReference>
<dbReference type="Pfam" id="PF03721">
    <property type="entry name" value="UDPG_MGDP_dh_N"/>
    <property type="match status" value="1"/>
</dbReference>
<feature type="domain" description="UDP-glucose/GDP-mannose dehydrogenase C-terminal" evidence="8">
    <location>
        <begin position="314"/>
        <end position="418"/>
    </location>
</feature>
<dbReference type="Pfam" id="PF03720">
    <property type="entry name" value="UDPG_MGDP_dh_C"/>
    <property type="match status" value="1"/>
</dbReference>
<comment type="catalytic activity">
    <reaction evidence="6 7">
        <text>UDP-alpha-D-glucose + 2 NAD(+) + H2O = UDP-alpha-D-glucuronate + 2 NADH + 3 H(+)</text>
        <dbReference type="Rhea" id="RHEA:23596"/>
        <dbReference type="ChEBI" id="CHEBI:15377"/>
        <dbReference type="ChEBI" id="CHEBI:15378"/>
        <dbReference type="ChEBI" id="CHEBI:57540"/>
        <dbReference type="ChEBI" id="CHEBI:57945"/>
        <dbReference type="ChEBI" id="CHEBI:58052"/>
        <dbReference type="ChEBI" id="CHEBI:58885"/>
        <dbReference type="EC" id="1.1.1.22"/>
    </reaction>
</comment>
<dbReference type="InterPro" id="IPR036220">
    <property type="entry name" value="UDP-Glc/GDP-Man_DH_C_sf"/>
</dbReference>
<keyword evidence="4 7" id="KW-0560">Oxidoreductase</keyword>
<dbReference type="InterPro" id="IPR017476">
    <property type="entry name" value="UDP-Glc/GDP-Man"/>
</dbReference>
<evidence type="ECO:0000313" key="10">
    <source>
        <dbReference type="Proteomes" id="UP001646157"/>
    </source>
</evidence>
<evidence type="ECO:0000256" key="4">
    <source>
        <dbReference type="ARBA" id="ARBA00023002"/>
    </source>
</evidence>
<dbReference type="EMBL" id="JAFBDZ010000002">
    <property type="protein sequence ID" value="MBM7585323.1"/>
    <property type="molecule type" value="Genomic_DNA"/>
</dbReference>
<name>A0ABS2NBW0_9BACI</name>
<comment type="caution">
    <text evidence="9">The sequence shown here is derived from an EMBL/GenBank/DDBJ whole genome shotgun (WGS) entry which is preliminary data.</text>
</comment>
<dbReference type="PANTHER" id="PTHR43750">
    <property type="entry name" value="UDP-GLUCOSE 6-DEHYDROGENASE TUAD"/>
    <property type="match status" value="1"/>
</dbReference>
<proteinExistence type="inferred from homology"/>
<evidence type="ECO:0000256" key="6">
    <source>
        <dbReference type="ARBA" id="ARBA00047473"/>
    </source>
</evidence>